<dbReference type="InterPro" id="IPR007833">
    <property type="entry name" value="Capsule_polysaccharide_synth"/>
</dbReference>
<evidence type="ECO:0000313" key="2">
    <source>
        <dbReference type="Proteomes" id="UP000000490"/>
    </source>
</evidence>
<reference evidence="1" key="1">
    <citation type="submission" date="2011-05" db="EMBL/GenBank/DDBJ databases">
        <authorList>
            <person name="Kuske C.R."/>
            <person name="Challacombe J.F."/>
            <person name="Siddaramappa S."/>
            <person name="Petersen J.M."/>
            <person name="Bruce D.C."/>
        </authorList>
    </citation>
    <scope>NUCLEOTIDE SEQUENCE</scope>
    <source>
        <strain evidence="1">TX077308</strain>
    </source>
</reference>
<dbReference type="CDD" id="cd16439">
    <property type="entry name" value="beta_Kdo_transferase_KpsC_2"/>
    <property type="match status" value="1"/>
</dbReference>
<evidence type="ECO:0000313" key="1">
    <source>
        <dbReference type="EMBL" id="AEI35677.1"/>
    </source>
</evidence>
<dbReference type="Proteomes" id="UP000000490">
    <property type="component" value="Chromosome"/>
</dbReference>
<protein>
    <submittedName>
        <fullName evidence="1">Capsular polysaccharide export system protein KpsC</fullName>
    </submittedName>
</protein>
<gene>
    <name evidence="1" type="ordered locus">F7308_0750</name>
</gene>
<proteinExistence type="predicted"/>
<name>A0ABM5M932_FRAST</name>
<keyword evidence="2" id="KW-1185">Reference proteome</keyword>
<dbReference type="RefSeq" id="WP_013922517.1">
    <property type="nucleotide sequence ID" value="NC_015696.1"/>
</dbReference>
<accession>A0ABM5M932</accession>
<dbReference type="Pfam" id="PF05159">
    <property type="entry name" value="Capsule_synth"/>
    <property type="match status" value="2"/>
</dbReference>
<organism evidence="1 2">
    <name type="scientific">Francisella salina</name>
    <dbReference type="NCBI Taxonomy" id="573569"/>
    <lineage>
        <taxon>Bacteria</taxon>
        <taxon>Pseudomonadati</taxon>
        <taxon>Pseudomonadota</taxon>
        <taxon>Gammaproteobacteria</taxon>
        <taxon>Thiotrichales</taxon>
        <taxon>Francisellaceae</taxon>
        <taxon>Francisella</taxon>
    </lineage>
</organism>
<dbReference type="EMBL" id="CP002872">
    <property type="protein sequence ID" value="AEI35677.1"/>
    <property type="molecule type" value="Genomic_DNA"/>
</dbReference>
<sequence length="364" mass="42009">MKKNNQKVYLFGFLRIKHSSTRCFLKKYDKSKIFFINPIFSSHYKAAIKKGLDKDSVIFIWGKKEFPEVENYAKNNRINIIRVEDGFIRSIGLGSNFTRPYSLIFDDIGIYFDSTRPSRLEKILNNHYFDDELLTEADSLHQDIISNKITKYNSAAHVEFNVFTDKIKIFIPGQAEGDASIKYGGGDIATNLGLVKTVRENNPEAYIIFKPHPDVSSGNRVGKIDEQVAMKYCDKIIDNISIASILQCVDEVHTITSLVGFEGLLYGKRVVTYGMPFYAGWGLTVDHRIESRRIRKLKLKELIAGAYILYPKYIHPETLEYCHPSTLIKLLTRQKNDLENSFFYKLGFRRIYLLSTLLKMVYKD</sequence>